<protein>
    <submittedName>
        <fullName evidence="1">Uncharacterized protein</fullName>
    </submittedName>
</protein>
<gene>
    <name evidence="1" type="ORF">BcDW1_7859</name>
</gene>
<accession>M7TQV2</accession>
<evidence type="ECO:0000313" key="1">
    <source>
        <dbReference type="EMBL" id="EMR83519.1"/>
    </source>
</evidence>
<dbReference type="Proteomes" id="UP000012045">
    <property type="component" value="Unassembled WGS sequence"/>
</dbReference>
<proteinExistence type="predicted"/>
<dbReference type="EMBL" id="KB708001">
    <property type="protein sequence ID" value="EMR83519.1"/>
    <property type="molecule type" value="Genomic_DNA"/>
</dbReference>
<organism evidence="1 2">
    <name type="scientific">Botryotinia fuckeliana (strain BcDW1)</name>
    <name type="common">Noble rot fungus</name>
    <name type="synonym">Botrytis cinerea</name>
    <dbReference type="NCBI Taxonomy" id="1290391"/>
    <lineage>
        <taxon>Eukaryota</taxon>
        <taxon>Fungi</taxon>
        <taxon>Dikarya</taxon>
        <taxon>Ascomycota</taxon>
        <taxon>Pezizomycotina</taxon>
        <taxon>Leotiomycetes</taxon>
        <taxon>Helotiales</taxon>
        <taxon>Sclerotiniaceae</taxon>
        <taxon>Botrytis</taxon>
    </lineage>
</organism>
<sequence>MTPEPDRTVLEAFMGIYKRVLRNHITLDEIITAYPSLKEKALSIPSTLTDEERRVFLDLPDVNTETANIRAVTTLSRAALIEKAVKDPSSLTQEEIILLKNKFWTPGTEAERLEIWEHLCETEEITQGEEGAAIEATKKCVYLPNEREAILAGIRESYMRPARARELQEKAIAEAALSNAPEWIHRLYKEEKQFWGFVVFYDVAMQGLDAETLDNFMRNWEGFVSVALSYNGSRDIIDVKWRMIPFNAPGPAEVPHTPGVGTAPDVSENSIQKEGLVLRNAFREILQDPLQYEQRSDVAPITLLNKPRQFDNFRDGLATSGILTNTFLVFDRICMASVLESGRSIESMQIRAFEADYPVPGKIYAEGYQGYTWVRLDQLVYNFYELRLNKADKVGMDEIWQAAQRSRNAAFVSMDIVEAGNWTPSNPMSGFTPQSILGQRFYAKR</sequence>
<dbReference type="STRING" id="1290391.M7TQV2"/>
<evidence type="ECO:0000313" key="2">
    <source>
        <dbReference type="Proteomes" id="UP000012045"/>
    </source>
</evidence>
<dbReference type="AlphaFoldDB" id="M7TQV2"/>
<dbReference type="HOGENOM" id="CLU_653919_0_0_1"/>
<name>M7TQV2_BOTF1</name>
<dbReference type="OrthoDB" id="4777915at2759"/>
<reference evidence="2" key="1">
    <citation type="journal article" date="2013" name="Genome Announc.">
        <title>Draft genome sequence of Botrytis cinerea BcDW1, inoculum for noble rot of grape berries.</title>
        <authorList>
            <person name="Blanco-Ulate B."/>
            <person name="Allen G."/>
            <person name="Powell A.L."/>
            <person name="Cantu D."/>
        </authorList>
    </citation>
    <scope>NUCLEOTIDE SEQUENCE [LARGE SCALE GENOMIC DNA]</scope>
    <source>
        <strain evidence="2">BcDW1</strain>
    </source>
</reference>